<gene>
    <name evidence="1" type="ORF">EAG_05144</name>
</gene>
<proteinExistence type="predicted"/>
<evidence type="ECO:0000313" key="1">
    <source>
        <dbReference type="EMBL" id="EFN75001.1"/>
    </source>
</evidence>
<organism evidence="2">
    <name type="scientific">Camponotus floridanus</name>
    <name type="common">Florida carpenter ant</name>
    <dbReference type="NCBI Taxonomy" id="104421"/>
    <lineage>
        <taxon>Eukaryota</taxon>
        <taxon>Metazoa</taxon>
        <taxon>Ecdysozoa</taxon>
        <taxon>Arthropoda</taxon>
        <taxon>Hexapoda</taxon>
        <taxon>Insecta</taxon>
        <taxon>Pterygota</taxon>
        <taxon>Neoptera</taxon>
        <taxon>Endopterygota</taxon>
        <taxon>Hymenoptera</taxon>
        <taxon>Apocrita</taxon>
        <taxon>Aculeata</taxon>
        <taxon>Formicoidea</taxon>
        <taxon>Formicidae</taxon>
        <taxon>Formicinae</taxon>
        <taxon>Camponotus</taxon>
    </lineage>
</organism>
<keyword evidence="2" id="KW-1185">Reference proteome</keyword>
<reference evidence="1 2" key="1">
    <citation type="journal article" date="2010" name="Science">
        <title>Genomic comparison of the ants Camponotus floridanus and Harpegnathos saltator.</title>
        <authorList>
            <person name="Bonasio R."/>
            <person name="Zhang G."/>
            <person name="Ye C."/>
            <person name="Mutti N.S."/>
            <person name="Fang X."/>
            <person name="Qin N."/>
            <person name="Donahue G."/>
            <person name="Yang P."/>
            <person name="Li Q."/>
            <person name="Li C."/>
            <person name="Zhang P."/>
            <person name="Huang Z."/>
            <person name="Berger S.L."/>
            <person name="Reinberg D."/>
            <person name="Wang J."/>
            <person name="Liebig J."/>
        </authorList>
    </citation>
    <scope>NUCLEOTIDE SEQUENCE [LARGE SCALE GENOMIC DNA]</scope>
    <source>
        <strain evidence="2">C129</strain>
    </source>
</reference>
<dbReference type="Proteomes" id="UP000000311">
    <property type="component" value="Unassembled WGS sequence"/>
</dbReference>
<dbReference type="EMBL" id="GL434335">
    <property type="protein sequence ID" value="EFN75001.1"/>
    <property type="molecule type" value="Genomic_DNA"/>
</dbReference>
<dbReference type="AlphaFoldDB" id="E1ZV03"/>
<accession>E1ZV03</accession>
<dbReference type="InParanoid" id="E1ZV03"/>
<name>E1ZV03_CAMFO</name>
<evidence type="ECO:0000313" key="2">
    <source>
        <dbReference type="Proteomes" id="UP000000311"/>
    </source>
</evidence>
<protein>
    <submittedName>
        <fullName evidence="1">Uncharacterized protein</fullName>
    </submittedName>
</protein>
<sequence>MQSVDFLEEASIVALKNLSSTLCVPLPLAHIHPNIALALKAVKVAAAESGEVPRPLSPVKGHCAPSTIPKSIPWFRTSKSTALAFSSA</sequence>